<name>A0A9X9Q652_GULGU</name>
<evidence type="ECO:0000313" key="2">
    <source>
        <dbReference type="EMBL" id="VCX31542.1"/>
    </source>
</evidence>
<sequence>MWFPAGLLRAPHQESEWGPAPGTRRDMSTNGRRAVRMGLSSWTAVW</sequence>
<feature type="region of interest" description="Disordered" evidence="1">
    <location>
        <begin position="1"/>
        <end position="29"/>
    </location>
</feature>
<dbReference type="EMBL" id="CYRY02041644">
    <property type="protein sequence ID" value="VCX31542.1"/>
    <property type="molecule type" value="Genomic_DNA"/>
</dbReference>
<dbReference type="Proteomes" id="UP000269945">
    <property type="component" value="Unassembled WGS sequence"/>
</dbReference>
<proteinExistence type="predicted"/>
<comment type="caution">
    <text evidence="2">The sequence shown here is derived from an EMBL/GenBank/DDBJ whole genome shotgun (WGS) entry which is preliminary data.</text>
</comment>
<evidence type="ECO:0000256" key="1">
    <source>
        <dbReference type="SAM" id="MobiDB-lite"/>
    </source>
</evidence>
<accession>A0A9X9Q652</accession>
<dbReference type="AlphaFoldDB" id="A0A9X9Q652"/>
<gene>
    <name evidence="2" type="ORF">BN2614_LOCUS3</name>
</gene>
<keyword evidence="3" id="KW-1185">Reference proteome</keyword>
<organism evidence="2 3">
    <name type="scientific">Gulo gulo</name>
    <name type="common">Wolverine</name>
    <name type="synonym">Gluton</name>
    <dbReference type="NCBI Taxonomy" id="48420"/>
    <lineage>
        <taxon>Eukaryota</taxon>
        <taxon>Metazoa</taxon>
        <taxon>Chordata</taxon>
        <taxon>Craniata</taxon>
        <taxon>Vertebrata</taxon>
        <taxon>Euteleostomi</taxon>
        <taxon>Mammalia</taxon>
        <taxon>Eutheria</taxon>
        <taxon>Laurasiatheria</taxon>
        <taxon>Carnivora</taxon>
        <taxon>Caniformia</taxon>
        <taxon>Musteloidea</taxon>
        <taxon>Mustelidae</taxon>
        <taxon>Guloninae</taxon>
        <taxon>Gulo</taxon>
    </lineage>
</organism>
<reference evidence="2 3" key="1">
    <citation type="submission" date="2018-10" db="EMBL/GenBank/DDBJ databases">
        <authorList>
            <person name="Ekblom R."/>
            <person name="Jareborg N."/>
        </authorList>
    </citation>
    <scope>NUCLEOTIDE SEQUENCE [LARGE SCALE GENOMIC DNA]</scope>
    <source>
        <tissue evidence="2">Muscle</tissue>
    </source>
</reference>
<evidence type="ECO:0000313" key="3">
    <source>
        <dbReference type="Proteomes" id="UP000269945"/>
    </source>
</evidence>
<protein>
    <submittedName>
        <fullName evidence="2">Uncharacterized protein</fullName>
    </submittedName>
</protein>